<feature type="transmembrane region" description="Helical" evidence="7">
    <location>
        <begin position="520"/>
        <end position="539"/>
    </location>
</feature>
<name>A0A5N6JR79_MONLA</name>
<dbReference type="PANTHER" id="PTHR23511">
    <property type="entry name" value="SYNAPTIC VESICLE GLYCOPROTEIN 2"/>
    <property type="match status" value="1"/>
</dbReference>
<dbReference type="InterPro" id="IPR011701">
    <property type="entry name" value="MFS"/>
</dbReference>
<feature type="transmembrane region" description="Helical" evidence="7">
    <location>
        <begin position="363"/>
        <end position="386"/>
    </location>
</feature>
<feature type="transmembrane region" description="Helical" evidence="7">
    <location>
        <begin position="156"/>
        <end position="178"/>
    </location>
</feature>
<accession>A0A5N6JR79</accession>
<evidence type="ECO:0000313" key="10">
    <source>
        <dbReference type="Proteomes" id="UP000326757"/>
    </source>
</evidence>
<evidence type="ECO:0000256" key="6">
    <source>
        <dbReference type="SAM" id="MobiDB-lite"/>
    </source>
</evidence>
<feature type="transmembrane region" description="Helical" evidence="7">
    <location>
        <begin position="85"/>
        <end position="111"/>
    </location>
</feature>
<feature type="transmembrane region" description="Helical" evidence="7">
    <location>
        <begin position="123"/>
        <end position="144"/>
    </location>
</feature>
<feature type="domain" description="Major facilitator superfamily (MFS) profile" evidence="8">
    <location>
        <begin position="87"/>
        <end position="544"/>
    </location>
</feature>
<evidence type="ECO:0000259" key="8">
    <source>
        <dbReference type="PROSITE" id="PS50850"/>
    </source>
</evidence>
<evidence type="ECO:0000256" key="5">
    <source>
        <dbReference type="ARBA" id="ARBA00023136"/>
    </source>
</evidence>
<feature type="transmembrane region" description="Helical" evidence="7">
    <location>
        <begin position="247"/>
        <end position="269"/>
    </location>
</feature>
<dbReference type="Proteomes" id="UP000326757">
    <property type="component" value="Unassembled WGS sequence"/>
</dbReference>
<dbReference type="FunFam" id="1.20.1250.20:FF:001328">
    <property type="entry name" value="Chromosome 1, whole genome shotgun sequence"/>
    <property type="match status" value="1"/>
</dbReference>
<dbReference type="GO" id="GO:0022857">
    <property type="term" value="F:transmembrane transporter activity"/>
    <property type="evidence" value="ECO:0007669"/>
    <property type="project" value="InterPro"/>
</dbReference>
<feature type="transmembrane region" description="Helical" evidence="7">
    <location>
        <begin position="406"/>
        <end position="425"/>
    </location>
</feature>
<keyword evidence="10" id="KW-1185">Reference proteome</keyword>
<feature type="compositionally biased region" description="Basic and acidic residues" evidence="6">
    <location>
        <begin position="1"/>
        <end position="22"/>
    </location>
</feature>
<keyword evidence="5 7" id="KW-0472">Membrane</keyword>
<comment type="caution">
    <text evidence="9">The sequence shown here is derived from an EMBL/GenBank/DDBJ whole genome shotgun (WGS) entry which is preliminary data.</text>
</comment>
<dbReference type="AlphaFoldDB" id="A0A5N6JR79"/>
<evidence type="ECO:0000256" key="4">
    <source>
        <dbReference type="ARBA" id="ARBA00022989"/>
    </source>
</evidence>
<dbReference type="CDD" id="cd17316">
    <property type="entry name" value="MFS_SV2_like"/>
    <property type="match status" value="1"/>
</dbReference>
<dbReference type="PANTHER" id="PTHR23511:SF3">
    <property type="entry name" value="MAJOR FACILITATOR SUPERFAMILY (MFS) PROFILE DOMAIN-CONTAINING PROTEIN"/>
    <property type="match status" value="1"/>
</dbReference>
<feature type="region of interest" description="Disordered" evidence="6">
    <location>
        <begin position="1"/>
        <end position="38"/>
    </location>
</feature>
<organism evidence="9 10">
    <name type="scientific">Monilinia laxa</name>
    <name type="common">Brown rot fungus</name>
    <name type="synonym">Sclerotinia laxa</name>
    <dbReference type="NCBI Taxonomy" id="61186"/>
    <lineage>
        <taxon>Eukaryota</taxon>
        <taxon>Fungi</taxon>
        <taxon>Dikarya</taxon>
        <taxon>Ascomycota</taxon>
        <taxon>Pezizomycotina</taxon>
        <taxon>Leotiomycetes</taxon>
        <taxon>Helotiales</taxon>
        <taxon>Sclerotiniaceae</taxon>
        <taxon>Monilinia</taxon>
    </lineage>
</organism>
<comment type="subcellular location">
    <subcellularLocation>
        <location evidence="1">Membrane</location>
        <topology evidence="1">Multi-pass membrane protein</topology>
    </subcellularLocation>
</comment>
<evidence type="ECO:0000256" key="2">
    <source>
        <dbReference type="ARBA" id="ARBA00022448"/>
    </source>
</evidence>
<keyword evidence="3 7" id="KW-0812">Transmembrane</keyword>
<dbReference type="SUPFAM" id="SSF103473">
    <property type="entry name" value="MFS general substrate transporter"/>
    <property type="match status" value="1"/>
</dbReference>
<keyword evidence="2" id="KW-0813">Transport</keyword>
<dbReference type="PROSITE" id="PS50850">
    <property type="entry name" value="MFS"/>
    <property type="match status" value="1"/>
</dbReference>
<dbReference type="OrthoDB" id="4139357at2759"/>
<dbReference type="Gene3D" id="1.20.1250.20">
    <property type="entry name" value="MFS general substrate transporter like domains"/>
    <property type="match status" value="1"/>
</dbReference>
<dbReference type="InterPro" id="IPR020846">
    <property type="entry name" value="MFS_dom"/>
</dbReference>
<keyword evidence="4 7" id="KW-1133">Transmembrane helix</keyword>
<feature type="transmembrane region" description="Helical" evidence="7">
    <location>
        <begin position="190"/>
        <end position="213"/>
    </location>
</feature>
<dbReference type="InterPro" id="IPR036259">
    <property type="entry name" value="MFS_trans_sf"/>
</dbReference>
<sequence>MDSLSKRQNENGDDEGKIRVLGDSKSPADQGNLNEGCISSRVSKAPSEIEALTGDSASNGLSIQEKKILMVSRAIDDMGMGRYQWYIWVLCGLGYFLDLLWANAFGLIAPVMQREMGIDDKQLGHLFTVLNAGLTSGALVWGVLVDIVGRKWAFNGTVLITSAFGFGIGGNIPIDTTIALEFLPKKNRFLLALLSIFQPIGVVVCSGIAYGYIPNYSCAMDLPSCKAKGLVPGADCCAKKDNWGWRYLLFTLGGISLFVFMVRFFVFTFQESPKYLLSKGKDEEALKVLHVIAETNKKTLNITMEDFRALDNTEEPGSSISANSEARLHGGSPIGLTLRQKFLREIRRIGILFSTRHSTRVTVLVWVIYAFDYWGFSIAGAFLPLILARKGLEHNATTSETYRNFVIIYMPGIIGVSLGALMVKVPRVGRRMAMIFSSALMGTSFFLFSAINTQAGNVGLSVMEYFFQSMFNSVLYGWTPEAFPADVRGTASGMASCWGRLFSIFSPIIAARLLDINLNAPLFLAGAGTLVACLGVIALPDSVMKGNEI</sequence>
<gene>
    <name evidence="9" type="ORF">EYC80_009969</name>
</gene>
<proteinExistence type="predicted"/>
<evidence type="ECO:0000256" key="3">
    <source>
        <dbReference type="ARBA" id="ARBA00022692"/>
    </source>
</evidence>
<dbReference type="EMBL" id="VIGI01000015">
    <property type="protein sequence ID" value="KAB8291283.1"/>
    <property type="molecule type" value="Genomic_DNA"/>
</dbReference>
<dbReference type="Pfam" id="PF07690">
    <property type="entry name" value="MFS_1"/>
    <property type="match status" value="1"/>
</dbReference>
<protein>
    <recommendedName>
        <fullName evidence="8">Major facilitator superfamily (MFS) profile domain-containing protein</fullName>
    </recommendedName>
</protein>
<feature type="transmembrane region" description="Helical" evidence="7">
    <location>
        <begin position="432"/>
        <end position="451"/>
    </location>
</feature>
<evidence type="ECO:0000256" key="7">
    <source>
        <dbReference type="SAM" id="Phobius"/>
    </source>
</evidence>
<evidence type="ECO:0000313" key="9">
    <source>
        <dbReference type="EMBL" id="KAB8291283.1"/>
    </source>
</evidence>
<reference evidence="9 10" key="1">
    <citation type="submission" date="2019-06" db="EMBL/GenBank/DDBJ databases">
        <title>Genome Sequence of the Brown Rot Fungal Pathogen Monilinia laxa.</title>
        <authorList>
            <person name="De Miccolis Angelini R.M."/>
            <person name="Landi L."/>
            <person name="Abate D."/>
            <person name="Pollastro S."/>
            <person name="Romanazzi G."/>
            <person name="Faretra F."/>
        </authorList>
    </citation>
    <scope>NUCLEOTIDE SEQUENCE [LARGE SCALE GENOMIC DNA]</scope>
    <source>
        <strain evidence="9 10">Mlax316</strain>
    </source>
</reference>
<dbReference type="GO" id="GO:0016020">
    <property type="term" value="C:membrane"/>
    <property type="evidence" value="ECO:0007669"/>
    <property type="project" value="UniProtKB-SubCell"/>
</dbReference>
<evidence type="ECO:0000256" key="1">
    <source>
        <dbReference type="ARBA" id="ARBA00004141"/>
    </source>
</evidence>